<accession>A0A370GQ08</accession>
<protein>
    <submittedName>
        <fullName evidence="4">DeoR-like protein with HTH domain</fullName>
    </submittedName>
</protein>
<keyword evidence="2" id="KW-0804">Transcription</keyword>
<dbReference type="EMBL" id="QQAY01000002">
    <property type="protein sequence ID" value="RDI45802.1"/>
    <property type="molecule type" value="Genomic_DNA"/>
</dbReference>
<name>A0A370GQ08_9BACI</name>
<dbReference type="RefSeq" id="WP_114744613.1">
    <property type="nucleotide sequence ID" value="NZ_QQAY01000002.1"/>
</dbReference>
<dbReference type="SUPFAM" id="SSF160387">
    <property type="entry name" value="NosL/MerB-like"/>
    <property type="match status" value="1"/>
</dbReference>
<reference evidence="4 5" key="1">
    <citation type="submission" date="2018-07" db="EMBL/GenBank/DDBJ databases">
        <title>Genomic Encyclopedia of Type Strains, Phase IV (KMG-IV): sequencing the most valuable type-strain genomes for metagenomic binning, comparative biology and taxonomic classification.</title>
        <authorList>
            <person name="Goeker M."/>
        </authorList>
    </citation>
    <scope>NUCLEOTIDE SEQUENCE [LARGE SCALE GENOMIC DNA]</scope>
    <source>
        <strain evidence="4 5">DSM 25281</strain>
    </source>
</reference>
<feature type="domain" description="HTH deoR-type" evidence="3">
    <location>
        <begin position="3"/>
        <end position="58"/>
    </location>
</feature>
<dbReference type="GO" id="GO:0003700">
    <property type="term" value="F:DNA-binding transcription factor activity"/>
    <property type="evidence" value="ECO:0007669"/>
    <property type="project" value="InterPro"/>
</dbReference>
<keyword evidence="5" id="KW-1185">Reference proteome</keyword>
<gene>
    <name evidence="4" type="ORF">DFR59_102437</name>
</gene>
<dbReference type="SUPFAM" id="SSF46785">
    <property type="entry name" value="Winged helix' DNA-binding domain"/>
    <property type="match status" value="1"/>
</dbReference>
<keyword evidence="1" id="KW-0805">Transcription regulation</keyword>
<dbReference type="Pfam" id="PF08220">
    <property type="entry name" value="HTH_DeoR"/>
    <property type="match status" value="1"/>
</dbReference>
<evidence type="ECO:0000313" key="5">
    <source>
        <dbReference type="Proteomes" id="UP000255326"/>
    </source>
</evidence>
<evidence type="ECO:0000256" key="1">
    <source>
        <dbReference type="ARBA" id="ARBA00023015"/>
    </source>
</evidence>
<dbReference type="PANTHER" id="PTHR41247">
    <property type="entry name" value="HTH-TYPE TRANSCRIPTIONAL REPRESSOR YCNK"/>
    <property type="match status" value="1"/>
</dbReference>
<dbReference type="AlphaFoldDB" id="A0A370GQ08"/>
<dbReference type="InterPro" id="IPR036388">
    <property type="entry name" value="WH-like_DNA-bd_sf"/>
</dbReference>
<evidence type="ECO:0000313" key="4">
    <source>
        <dbReference type="EMBL" id="RDI45802.1"/>
    </source>
</evidence>
<sequence>MLPIERKKQIVDWLTKEGSLKIAEISSRLEVSEMTVYRDLRPLLESGEVVKTSGGIMLAPTPEGQLQHHSCSYCHKISLTKQSIQLFTSGHAVEHTCCAHCALLRYSDRPDSFVQIICKDFLRDTTLNAKSAYYVFNPELDLNCCQPTVLTFGTLRDAQRFLNGFGGEIYSFEEALETIHQSMNSHSSCDSKKK</sequence>
<dbReference type="OrthoDB" id="9797223at2"/>
<dbReference type="PANTHER" id="PTHR41247:SF1">
    <property type="entry name" value="HTH-TYPE TRANSCRIPTIONAL REPRESSOR YCNK"/>
    <property type="match status" value="1"/>
</dbReference>
<organism evidence="4 5">
    <name type="scientific">Falsibacillus pallidus</name>
    <dbReference type="NCBI Taxonomy" id="493781"/>
    <lineage>
        <taxon>Bacteria</taxon>
        <taxon>Bacillati</taxon>
        <taxon>Bacillota</taxon>
        <taxon>Bacilli</taxon>
        <taxon>Bacillales</taxon>
        <taxon>Bacillaceae</taxon>
        <taxon>Falsibacillus</taxon>
    </lineage>
</organism>
<dbReference type="Proteomes" id="UP000255326">
    <property type="component" value="Unassembled WGS sequence"/>
</dbReference>
<dbReference type="InterPro" id="IPR036390">
    <property type="entry name" value="WH_DNA-bd_sf"/>
</dbReference>
<evidence type="ECO:0000256" key="2">
    <source>
        <dbReference type="ARBA" id="ARBA00023163"/>
    </source>
</evidence>
<dbReference type="Gene3D" id="1.10.10.10">
    <property type="entry name" value="Winged helix-like DNA-binding domain superfamily/Winged helix DNA-binding domain"/>
    <property type="match status" value="1"/>
</dbReference>
<proteinExistence type="predicted"/>
<evidence type="ECO:0000259" key="3">
    <source>
        <dbReference type="PROSITE" id="PS51000"/>
    </source>
</evidence>
<comment type="caution">
    <text evidence="4">The sequence shown here is derived from an EMBL/GenBank/DDBJ whole genome shotgun (WGS) entry which is preliminary data.</text>
</comment>
<dbReference type="InterPro" id="IPR001034">
    <property type="entry name" value="DeoR_HTH"/>
</dbReference>
<dbReference type="InterPro" id="IPR008719">
    <property type="entry name" value="N2O_reductase_NosL"/>
</dbReference>
<dbReference type="SMART" id="SM00420">
    <property type="entry name" value="HTH_DEOR"/>
    <property type="match status" value="1"/>
</dbReference>
<dbReference type="PROSITE" id="PS51000">
    <property type="entry name" value="HTH_DEOR_2"/>
    <property type="match status" value="1"/>
</dbReference>